<gene>
    <name evidence="5" type="ORF">ACFOLH_02715</name>
</gene>
<dbReference type="Pfam" id="PF13404">
    <property type="entry name" value="HTH_AsnC-type"/>
    <property type="match status" value="1"/>
</dbReference>
<evidence type="ECO:0000313" key="6">
    <source>
        <dbReference type="Proteomes" id="UP001595685"/>
    </source>
</evidence>
<dbReference type="InterPro" id="IPR036388">
    <property type="entry name" value="WH-like_DNA-bd_sf"/>
</dbReference>
<name>A0ABV7WCQ0_9MICO</name>
<dbReference type="InterPro" id="IPR036390">
    <property type="entry name" value="WH_DNA-bd_sf"/>
</dbReference>
<evidence type="ECO:0000256" key="3">
    <source>
        <dbReference type="ARBA" id="ARBA00023163"/>
    </source>
</evidence>
<sequence length="162" mass="16717">MDALDVALLEALVDQPRAGALELSRTLGVARATVQARVQRLEEAGVVTGYGPDVDVTAAGFGVRAFVQLEIAQGGLEQATADLAAVPGIVEAYAVTGVGDVMCTVAAASHEGLQETLLAISRSSVVARSTSVVVLSTVVAPRVLPLLRSVPRAWPPRANPPR</sequence>
<keyword evidence="3" id="KW-0804">Transcription</keyword>
<dbReference type="SMART" id="SM00344">
    <property type="entry name" value="HTH_ASNC"/>
    <property type="match status" value="1"/>
</dbReference>
<dbReference type="EMBL" id="JBHRWW010000001">
    <property type="protein sequence ID" value="MFC3687250.1"/>
    <property type="molecule type" value="Genomic_DNA"/>
</dbReference>
<dbReference type="RefSeq" id="WP_376983647.1">
    <property type="nucleotide sequence ID" value="NZ_JBHTAK010000001.1"/>
</dbReference>
<dbReference type="PANTHER" id="PTHR30154:SF34">
    <property type="entry name" value="TRANSCRIPTIONAL REGULATOR AZLB"/>
    <property type="match status" value="1"/>
</dbReference>
<accession>A0ABV7WCQ0</accession>
<proteinExistence type="predicted"/>
<dbReference type="PRINTS" id="PR00033">
    <property type="entry name" value="HTHASNC"/>
</dbReference>
<evidence type="ECO:0000256" key="1">
    <source>
        <dbReference type="ARBA" id="ARBA00023015"/>
    </source>
</evidence>
<dbReference type="Gene3D" id="1.10.10.10">
    <property type="entry name" value="Winged helix-like DNA-binding domain superfamily/Winged helix DNA-binding domain"/>
    <property type="match status" value="1"/>
</dbReference>
<dbReference type="PROSITE" id="PS50956">
    <property type="entry name" value="HTH_ASNC_2"/>
    <property type="match status" value="1"/>
</dbReference>
<keyword evidence="6" id="KW-1185">Reference proteome</keyword>
<keyword evidence="1" id="KW-0805">Transcription regulation</keyword>
<dbReference type="Proteomes" id="UP001595685">
    <property type="component" value="Unassembled WGS sequence"/>
</dbReference>
<dbReference type="InterPro" id="IPR019888">
    <property type="entry name" value="Tscrpt_reg_AsnC-like"/>
</dbReference>
<dbReference type="Pfam" id="PF01037">
    <property type="entry name" value="AsnC_trans_reg"/>
    <property type="match status" value="1"/>
</dbReference>
<comment type="caution">
    <text evidence="5">The sequence shown here is derived from an EMBL/GenBank/DDBJ whole genome shotgun (WGS) entry which is preliminary data.</text>
</comment>
<evidence type="ECO:0000259" key="4">
    <source>
        <dbReference type="PROSITE" id="PS50956"/>
    </source>
</evidence>
<evidence type="ECO:0000256" key="2">
    <source>
        <dbReference type="ARBA" id="ARBA00023125"/>
    </source>
</evidence>
<dbReference type="InterPro" id="IPR000485">
    <property type="entry name" value="AsnC-type_HTH_dom"/>
</dbReference>
<dbReference type="InterPro" id="IPR011991">
    <property type="entry name" value="ArsR-like_HTH"/>
</dbReference>
<protein>
    <submittedName>
        <fullName evidence="5">Lrp/AsnC family transcriptional regulator</fullName>
    </submittedName>
</protein>
<dbReference type="CDD" id="cd00090">
    <property type="entry name" value="HTH_ARSR"/>
    <property type="match status" value="1"/>
</dbReference>
<dbReference type="PANTHER" id="PTHR30154">
    <property type="entry name" value="LEUCINE-RESPONSIVE REGULATORY PROTEIN"/>
    <property type="match status" value="1"/>
</dbReference>
<dbReference type="InterPro" id="IPR019887">
    <property type="entry name" value="Tscrpt_reg_AsnC/Lrp_C"/>
</dbReference>
<dbReference type="SUPFAM" id="SSF46785">
    <property type="entry name" value="Winged helix' DNA-binding domain"/>
    <property type="match status" value="1"/>
</dbReference>
<feature type="domain" description="HTH asnC-type" evidence="4">
    <location>
        <begin position="1"/>
        <end position="62"/>
    </location>
</feature>
<evidence type="ECO:0000313" key="5">
    <source>
        <dbReference type="EMBL" id="MFC3687250.1"/>
    </source>
</evidence>
<dbReference type="Gene3D" id="3.30.70.920">
    <property type="match status" value="1"/>
</dbReference>
<keyword evidence="2" id="KW-0238">DNA-binding</keyword>
<reference evidence="6" key="1">
    <citation type="journal article" date="2019" name="Int. J. Syst. Evol. Microbiol.">
        <title>The Global Catalogue of Microorganisms (GCM) 10K type strain sequencing project: providing services to taxonomists for standard genome sequencing and annotation.</title>
        <authorList>
            <consortium name="The Broad Institute Genomics Platform"/>
            <consortium name="The Broad Institute Genome Sequencing Center for Infectious Disease"/>
            <person name="Wu L."/>
            <person name="Ma J."/>
        </authorList>
    </citation>
    <scope>NUCLEOTIDE SEQUENCE [LARGE SCALE GENOMIC DNA]</scope>
    <source>
        <strain evidence="6">NCAIM B.02333</strain>
    </source>
</reference>
<dbReference type="SUPFAM" id="SSF54909">
    <property type="entry name" value="Dimeric alpha+beta barrel"/>
    <property type="match status" value="1"/>
</dbReference>
<organism evidence="5 6">
    <name type="scientific">Aquipuribacter hungaricus</name>
    <dbReference type="NCBI Taxonomy" id="545624"/>
    <lineage>
        <taxon>Bacteria</taxon>
        <taxon>Bacillati</taxon>
        <taxon>Actinomycetota</taxon>
        <taxon>Actinomycetes</taxon>
        <taxon>Micrococcales</taxon>
        <taxon>Intrasporangiaceae</taxon>
        <taxon>Aquipuribacter</taxon>
    </lineage>
</organism>
<dbReference type="InterPro" id="IPR011008">
    <property type="entry name" value="Dimeric_a/b-barrel"/>
</dbReference>